<gene>
    <name evidence="2" type="ORF">OJ254_30255</name>
</gene>
<name>A0ABY6PIP0_9ACTN</name>
<dbReference type="InterPro" id="IPR024983">
    <property type="entry name" value="CHAT_dom"/>
</dbReference>
<proteinExistence type="predicted"/>
<dbReference type="Proteomes" id="UP001164959">
    <property type="component" value="Chromosome"/>
</dbReference>
<accession>A0ABY6PIP0</accession>
<protein>
    <submittedName>
        <fullName evidence="2">CHAT domain-containing protein</fullName>
    </submittedName>
</protein>
<sequence>MLEDDALGVASELFASVNGRPEEADPDVLHTIAAFYWARSLAQRRGALAARDLETAIGVFGLLYLVDHRRVPRELWPRLADETGYDPWSDPVQHAADLVVDAEETGDIAALDQAISLIRTVTDSDDNSYRDTVHGLALQHRAALPDRPAVERSADADAAVELLGRVAALPEPSAVRRASRGMSYADALVQRFEVSRGIKDLTRAERAYRDTLAVAAGDAPTYARAAAGLGSTLGRRVEAAEATAGDEDGAVPVLREAAGWLRRAVDLTNSNGRESNLANLRRVMRLLLERTSHARKATGVPLFNDAHAAEDDRADHADDPVVRRQVEALVDLASQLSSRVVTESEAIRRVKDQSLELSEAAVGSVVLGALRLVQAGTPYDAVPALTLALEAARSRWAAGQGTPWWWAADAYVEAGRLALIEVADGLLFRRACAVADEQIAVLRDSGRAEHIAELAETLFAAGLLRVSPYVGNMSGLSFESAHALWRERQARRRSIHPDDSVAPETAEMPPPLVAAEEAVRYLREAADLSREHERGRVLKALAEALSMVAGLKQESHDEEIRAVAREAFDLLDPVRDPLTHLYLLRVLCLLSELSLPGDLQDVLPLPLAAIRDRQGMQGAASVFAEALTLAEEVRRPDLEFQLIEAADRELPDLPADSYRRRRWASEVHCLADNRLGCFAGLIRVEEAAGQLRTRADEEGWPPEERAATLIHLAAHARGDEEEHIGRALTAEARELAPELCRRCGPALDYLDGTLSYDMGLRMSGTGQEALAARHFADALAAYALCGQIDMALNSLDAASRSALAADESSVGVAVAALIPAAVWLRGGIDEVIGWKLRDLYQQLILKLSGPTIPYGLMMAIHQAAKGIDFTVITEQPGPFTPSASLSRLLDRIRADEAQLSGPLSEPELPGPEEAMLFYVGTGESELGSDAEAEHRNTQRAADRWISQELLATGRMDRIPMMFPDELQALLTEDTVLLSLYLGHARREGTETPVTSLSGMAMTRDDTEHHTVLLSNFEAGLVRFTRAEHSLSAHPVAFHVGALRQAIIADPLHRAVSREAQKRLREDSVPHLAGFTASLDGWRAQGKRHLCIWPNGPLHYLPYHLLEVNGRPLAEDWIVTQVPSLGFLRTPAPGPHRPPERGLVAFASAAGGTRHGLLAQNALETHADQVAVAMRGHAVLGAAATPRRLLGELADARYVHVAAHGAHNEWAPWYQCLFLSPDADNDGRVFAHDILQADLRGVELVTMSSCESALGRFDVNDNLRGLPAAFLSAGASAVIGCLWPVHPDVATDFFGTLYERLAQTPDRRAAFRAAQSAVRGRHPAFRDWGSFCFIGDWRHSDSNQGVAS</sequence>
<dbReference type="Pfam" id="PF12770">
    <property type="entry name" value="CHAT"/>
    <property type="match status" value="1"/>
</dbReference>
<reference evidence="2" key="1">
    <citation type="submission" date="2022-11" db="EMBL/GenBank/DDBJ databases">
        <title>Identification and genomic analyses of a novel endophytic actinobacterium Streptomyces endophytica sp. nov. with potential for biocontrol of Yam anthracnose.</title>
        <authorList>
            <person name="Huang X."/>
        </authorList>
    </citation>
    <scope>NUCLEOTIDE SEQUENCE</scope>
    <source>
        <strain evidence="2">HNM0140</strain>
    </source>
</reference>
<feature type="domain" description="CHAT" evidence="1">
    <location>
        <begin position="1063"/>
        <end position="1335"/>
    </location>
</feature>
<dbReference type="RefSeq" id="WP_265364920.1">
    <property type="nucleotide sequence ID" value="NZ_CP110636.1"/>
</dbReference>
<evidence type="ECO:0000313" key="3">
    <source>
        <dbReference type="Proteomes" id="UP001164959"/>
    </source>
</evidence>
<organism evidence="2 3">
    <name type="scientific">Streptomyces endophytica</name>
    <dbReference type="NCBI Taxonomy" id="2991496"/>
    <lineage>
        <taxon>Bacteria</taxon>
        <taxon>Bacillati</taxon>
        <taxon>Actinomycetota</taxon>
        <taxon>Actinomycetes</taxon>
        <taxon>Kitasatosporales</taxon>
        <taxon>Streptomycetaceae</taxon>
        <taxon>Streptomyces</taxon>
    </lineage>
</organism>
<dbReference type="EMBL" id="CP110636">
    <property type="protein sequence ID" value="UZJ33759.1"/>
    <property type="molecule type" value="Genomic_DNA"/>
</dbReference>
<evidence type="ECO:0000313" key="2">
    <source>
        <dbReference type="EMBL" id="UZJ33759.1"/>
    </source>
</evidence>
<evidence type="ECO:0000259" key="1">
    <source>
        <dbReference type="Pfam" id="PF12770"/>
    </source>
</evidence>
<keyword evidence="3" id="KW-1185">Reference proteome</keyword>